<evidence type="ECO:0000256" key="1">
    <source>
        <dbReference type="SAM" id="MobiDB-lite"/>
    </source>
</evidence>
<feature type="compositionally biased region" description="Acidic residues" evidence="1">
    <location>
        <begin position="79"/>
        <end position="97"/>
    </location>
</feature>
<accession>A0AAV2G7J7</accession>
<protein>
    <submittedName>
        <fullName evidence="2">Uncharacterized protein</fullName>
    </submittedName>
</protein>
<keyword evidence="3" id="KW-1185">Reference proteome</keyword>
<feature type="region of interest" description="Disordered" evidence="1">
    <location>
        <begin position="71"/>
        <end position="109"/>
    </location>
</feature>
<dbReference type="Proteomes" id="UP001497516">
    <property type="component" value="Chromosome 8"/>
</dbReference>
<name>A0AAV2G7J7_9ROSI</name>
<proteinExistence type="predicted"/>
<dbReference type="EMBL" id="OZ034821">
    <property type="protein sequence ID" value="CAL1406247.1"/>
    <property type="molecule type" value="Genomic_DNA"/>
</dbReference>
<organism evidence="2 3">
    <name type="scientific">Linum trigynum</name>
    <dbReference type="NCBI Taxonomy" id="586398"/>
    <lineage>
        <taxon>Eukaryota</taxon>
        <taxon>Viridiplantae</taxon>
        <taxon>Streptophyta</taxon>
        <taxon>Embryophyta</taxon>
        <taxon>Tracheophyta</taxon>
        <taxon>Spermatophyta</taxon>
        <taxon>Magnoliopsida</taxon>
        <taxon>eudicotyledons</taxon>
        <taxon>Gunneridae</taxon>
        <taxon>Pentapetalae</taxon>
        <taxon>rosids</taxon>
        <taxon>fabids</taxon>
        <taxon>Malpighiales</taxon>
        <taxon>Linaceae</taxon>
        <taxon>Linum</taxon>
    </lineage>
</organism>
<dbReference type="AlphaFoldDB" id="A0AAV2G7J7"/>
<gene>
    <name evidence="2" type="ORF">LTRI10_LOCUS45985</name>
</gene>
<evidence type="ECO:0000313" key="3">
    <source>
        <dbReference type="Proteomes" id="UP001497516"/>
    </source>
</evidence>
<sequence>MVAKTFAKSANHPRHLFCGALITILAQYLVVSLEALTNIFAAVGSFYLTGDIIFNQGLSMHVEGYEWVEGLSLPPTESDKDDDDDDSDESSENESFLEEPLSPPEDLPP</sequence>
<evidence type="ECO:0000313" key="2">
    <source>
        <dbReference type="EMBL" id="CAL1406247.1"/>
    </source>
</evidence>
<reference evidence="2 3" key="1">
    <citation type="submission" date="2024-04" db="EMBL/GenBank/DDBJ databases">
        <authorList>
            <person name="Fracassetti M."/>
        </authorList>
    </citation>
    <scope>NUCLEOTIDE SEQUENCE [LARGE SCALE GENOMIC DNA]</scope>
</reference>